<dbReference type="InterPro" id="IPR036388">
    <property type="entry name" value="WH-like_DNA-bd_sf"/>
</dbReference>
<dbReference type="SUPFAM" id="SSF46785">
    <property type="entry name" value="Winged helix' DNA-binding domain"/>
    <property type="match status" value="1"/>
</dbReference>
<feature type="domain" description="HTH arsR-type" evidence="4">
    <location>
        <begin position="8"/>
        <end position="102"/>
    </location>
</feature>
<dbReference type="KEGG" id="ccn:H924_07690"/>
<evidence type="ECO:0000256" key="2">
    <source>
        <dbReference type="ARBA" id="ARBA00023125"/>
    </source>
</evidence>
<dbReference type="PRINTS" id="PR00778">
    <property type="entry name" value="HTHARSR"/>
</dbReference>
<dbReference type="CDD" id="cd00090">
    <property type="entry name" value="HTH_ARSR"/>
    <property type="match status" value="1"/>
</dbReference>
<dbReference type="InterPro" id="IPR051081">
    <property type="entry name" value="HTH_MetalResp_TranReg"/>
</dbReference>
<dbReference type="PROSITE" id="PS50987">
    <property type="entry name" value="HTH_ARSR_2"/>
    <property type="match status" value="1"/>
</dbReference>
<evidence type="ECO:0000313" key="5">
    <source>
        <dbReference type="EMBL" id="AGG66980.1"/>
    </source>
</evidence>
<dbReference type="Pfam" id="PF12840">
    <property type="entry name" value="HTH_20"/>
    <property type="match status" value="1"/>
</dbReference>
<dbReference type="Proteomes" id="UP000011760">
    <property type="component" value="Chromosome"/>
</dbReference>
<keyword evidence="1" id="KW-0805">Transcription regulation</keyword>
<dbReference type="STRING" id="1121353.H924_07690"/>
<name>M1UFM8_9CORY</name>
<dbReference type="HOGENOM" id="CLU_097806_7_1_11"/>
<dbReference type="PATRIC" id="fig|1121353.3.peg.1568"/>
<evidence type="ECO:0000313" key="6">
    <source>
        <dbReference type="Proteomes" id="UP000011760"/>
    </source>
</evidence>
<dbReference type="AlphaFoldDB" id="M1UFM8"/>
<dbReference type="InterPro" id="IPR036390">
    <property type="entry name" value="WH_DNA-bd_sf"/>
</dbReference>
<keyword evidence="3" id="KW-0804">Transcription</keyword>
<evidence type="ECO:0000259" key="4">
    <source>
        <dbReference type="PROSITE" id="PS50987"/>
    </source>
</evidence>
<dbReference type="GO" id="GO:0003677">
    <property type="term" value="F:DNA binding"/>
    <property type="evidence" value="ECO:0007669"/>
    <property type="project" value="UniProtKB-KW"/>
</dbReference>
<dbReference type="eggNOG" id="COG0640">
    <property type="taxonomic scope" value="Bacteria"/>
</dbReference>
<proteinExistence type="predicted"/>
<keyword evidence="2" id="KW-0238">DNA-binding</keyword>
<dbReference type="Gene3D" id="1.10.10.10">
    <property type="entry name" value="Winged helix-like DNA-binding domain superfamily/Winged helix DNA-binding domain"/>
    <property type="match status" value="1"/>
</dbReference>
<keyword evidence="6" id="KW-1185">Reference proteome</keyword>
<dbReference type="SMART" id="SM00418">
    <property type="entry name" value="HTH_ARSR"/>
    <property type="match status" value="1"/>
</dbReference>
<dbReference type="EMBL" id="CP004354">
    <property type="protein sequence ID" value="AGG66980.1"/>
    <property type="molecule type" value="Genomic_DNA"/>
</dbReference>
<dbReference type="InterPro" id="IPR001845">
    <property type="entry name" value="HTH_ArsR_DNA-bd_dom"/>
</dbReference>
<dbReference type="GO" id="GO:0003700">
    <property type="term" value="F:DNA-binding transcription factor activity"/>
    <property type="evidence" value="ECO:0007669"/>
    <property type="project" value="InterPro"/>
</dbReference>
<organism evidence="5 6">
    <name type="scientific">Corynebacterium callunae DSM 20147</name>
    <dbReference type="NCBI Taxonomy" id="1121353"/>
    <lineage>
        <taxon>Bacteria</taxon>
        <taxon>Bacillati</taxon>
        <taxon>Actinomycetota</taxon>
        <taxon>Actinomycetes</taxon>
        <taxon>Mycobacteriales</taxon>
        <taxon>Corynebacteriaceae</taxon>
        <taxon>Corynebacterium</taxon>
    </lineage>
</organism>
<gene>
    <name evidence="5" type="ORF">H924_07690</name>
</gene>
<dbReference type="OrthoDB" id="9810923at2"/>
<evidence type="ECO:0000256" key="3">
    <source>
        <dbReference type="ARBA" id="ARBA00023163"/>
    </source>
</evidence>
<dbReference type="PANTHER" id="PTHR33154:SF18">
    <property type="entry name" value="ARSENICAL RESISTANCE OPERON REPRESSOR"/>
    <property type="match status" value="1"/>
</dbReference>
<dbReference type="InterPro" id="IPR011991">
    <property type="entry name" value="ArsR-like_HTH"/>
</dbReference>
<sequence>MAEEQELLSLAQQWAPLFKLMGDRTRLSLLLAMHHRGPGEATVSELAETVGVSLPTASAALVNLAENNIVESFKEGRVTRYRLVDEATHKLLHHLGGTHAHS</sequence>
<dbReference type="NCBIfam" id="NF033788">
    <property type="entry name" value="HTH_metalloreg"/>
    <property type="match status" value="1"/>
</dbReference>
<reference evidence="5 6" key="1">
    <citation type="submission" date="2013-02" db="EMBL/GenBank/DDBJ databases">
        <title>The complete genome sequence of Corynebacterium callunae DSM 20147.</title>
        <authorList>
            <person name="Ruckert C."/>
            <person name="Albersmeier A."/>
            <person name="Kalinowski J."/>
        </authorList>
    </citation>
    <scope>NUCLEOTIDE SEQUENCE [LARGE SCALE GENOMIC DNA]</scope>
    <source>
        <strain evidence="5 6">DSM 20147</strain>
    </source>
</reference>
<dbReference type="PANTHER" id="PTHR33154">
    <property type="entry name" value="TRANSCRIPTIONAL REGULATOR, ARSR FAMILY"/>
    <property type="match status" value="1"/>
</dbReference>
<protein>
    <recommendedName>
        <fullName evidence="4">HTH arsR-type domain-containing protein</fullName>
    </recommendedName>
</protein>
<accession>M1UFM8</accession>
<dbReference type="RefSeq" id="WP_015651411.1">
    <property type="nucleotide sequence ID" value="NC_020506.1"/>
</dbReference>
<evidence type="ECO:0000256" key="1">
    <source>
        <dbReference type="ARBA" id="ARBA00023015"/>
    </source>
</evidence>